<dbReference type="RefSeq" id="XP_060289208.1">
    <property type="nucleotide sequence ID" value="XM_060426601.1"/>
</dbReference>
<evidence type="ECO:0000256" key="1">
    <source>
        <dbReference type="SAM" id="SignalP"/>
    </source>
</evidence>
<proteinExistence type="predicted"/>
<protein>
    <recommendedName>
        <fullName evidence="4">Secreted protein</fullName>
    </recommendedName>
</protein>
<feature type="signal peptide" evidence="1">
    <location>
        <begin position="1"/>
        <end position="24"/>
    </location>
</feature>
<organism evidence="2 3">
    <name type="scientific">Phialemonium atrogriseum</name>
    <dbReference type="NCBI Taxonomy" id="1093897"/>
    <lineage>
        <taxon>Eukaryota</taxon>
        <taxon>Fungi</taxon>
        <taxon>Dikarya</taxon>
        <taxon>Ascomycota</taxon>
        <taxon>Pezizomycotina</taxon>
        <taxon>Sordariomycetes</taxon>
        <taxon>Sordariomycetidae</taxon>
        <taxon>Cephalothecales</taxon>
        <taxon>Cephalothecaceae</taxon>
        <taxon>Phialemonium</taxon>
    </lineage>
</organism>
<comment type="caution">
    <text evidence="2">The sequence shown here is derived from an EMBL/GenBank/DDBJ whole genome shotgun (WGS) entry which is preliminary data.</text>
</comment>
<dbReference type="GeneID" id="85309788"/>
<name>A0AAJ0FUC4_9PEZI</name>
<evidence type="ECO:0000313" key="3">
    <source>
        <dbReference type="Proteomes" id="UP001244011"/>
    </source>
</evidence>
<accession>A0AAJ0FUC4</accession>
<evidence type="ECO:0000313" key="2">
    <source>
        <dbReference type="EMBL" id="KAK1772995.1"/>
    </source>
</evidence>
<dbReference type="Proteomes" id="UP001244011">
    <property type="component" value="Unassembled WGS sequence"/>
</dbReference>
<reference evidence="2" key="1">
    <citation type="submission" date="2023-06" db="EMBL/GenBank/DDBJ databases">
        <title>Genome-scale phylogeny and comparative genomics of the fungal order Sordariales.</title>
        <authorList>
            <consortium name="Lawrence Berkeley National Laboratory"/>
            <person name="Hensen N."/>
            <person name="Bonometti L."/>
            <person name="Westerberg I."/>
            <person name="Brannstrom I.O."/>
            <person name="Guillou S."/>
            <person name="Cros-Aarteil S."/>
            <person name="Calhoun S."/>
            <person name="Haridas S."/>
            <person name="Kuo A."/>
            <person name="Mondo S."/>
            <person name="Pangilinan J."/>
            <person name="Riley R."/>
            <person name="Labutti K."/>
            <person name="Andreopoulos B."/>
            <person name="Lipzen A."/>
            <person name="Chen C."/>
            <person name="Yanf M."/>
            <person name="Daum C."/>
            <person name="Ng V."/>
            <person name="Clum A."/>
            <person name="Steindorff A."/>
            <person name="Ohm R."/>
            <person name="Martin F."/>
            <person name="Silar P."/>
            <person name="Natvig D."/>
            <person name="Lalanne C."/>
            <person name="Gautier V."/>
            <person name="Ament-Velasquez S.L."/>
            <person name="Kruys A."/>
            <person name="Hutchinson M.I."/>
            <person name="Powell A.J."/>
            <person name="Barry K."/>
            <person name="Miller A.N."/>
            <person name="Grigoriev I.V."/>
            <person name="Debuchy R."/>
            <person name="Gladieux P."/>
            <person name="Thoren M.H."/>
            <person name="Johannesson H."/>
        </authorList>
    </citation>
    <scope>NUCLEOTIDE SEQUENCE</scope>
    <source>
        <strain evidence="2">8032-3</strain>
    </source>
</reference>
<gene>
    <name evidence="2" type="ORF">QBC33DRAFT_523090</name>
</gene>
<evidence type="ECO:0008006" key="4">
    <source>
        <dbReference type="Google" id="ProtNLM"/>
    </source>
</evidence>
<keyword evidence="1" id="KW-0732">Signal</keyword>
<keyword evidence="3" id="KW-1185">Reference proteome</keyword>
<dbReference type="AlphaFoldDB" id="A0AAJ0FUC4"/>
<sequence>MRASQTNGTRVCILLFLLPWPVLGLITVWLHTWIQRKEWGYYGRVVELLGWRIWEMSCQQSIGKILVAAACQRPMACDKTERRYDCSMFRRSSLICNTLSGCITPTKKNI</sequence>
<dbReference type="EMBL" id="MU838997">
    <property type="protein sequence ID" value="KAK1772995.1"/>
    <property type="molecule type" value="Genomic_DNA"/>
</dbReference>
<feature type="chain" id="PRO_5042488665" description="Secreted protein" evidence="1">
    <location>
        <begin position="25"/>
        <end position="110"/>
    </location>
</feature>